<dbReference type="EMBL" id="JAVRQI010000011">
    <property type="protein sequence ID" value="MDT1063218.1"/>
    <property type="molecule type" value="Genomic_DNA"/>
</dbReference>
<dbReference type="PROSITE" id="PS50404">
    <property type="entry name" value="GST_NTER"/>
    <property type="match status" value="1"/>
</dbReference>
<comment type="caution">
    <text evidence="4">The sequence shown here is derived from an EMBL/GenBank/DDBJ whole genome shotgun (WGS) entry which is preliminary data.</text>
</comment>
<dbReference type="SUPFAM" id="SSF52833">
    <property type="entry name" value="Thioredoxin-like"/>
    <property type="match status" value="1"/>
</dbReference>
<dbReference type="InterPro" id="IPR036282">
    <property type="entry name" value="Glutathione-S-Trfase_C_sf"/>
</dbReference>
<dbReference type="PROSITE" id="PS50405">
    <property type="entry name" value="GST_CTER"/>
    <property type="match status" value="1"/>
</dbReference>
<accession>A0ABU3EG66</accession>
<dbReference type="InterPro" id="IPR010987">
    <property type="entry name" value="Glutathione-S-Trfase_C-like"/>
</dbReference>
<proteinExistence type="inferred from homology"/>
<dbReference type="Proteomes" id="UP001251085">
    <property type="component" value="Unassembled WGS sequence"/>
</dbReference>
<dbReference type="InterPro" id="IPR004045">
    <property type="entry name" value="Glutathione_S-Trfase_N"/>
</dbReference>
<evidence type="ECO:0000313" key="4">
    <source>
        <dbReference type="EMBL" id="MDT1063218.1"/>
    </source>
</evidence>
<protein>
    <submittedName>
        <fullName evidence="4">Glutathione S-transferase family protein</fullName>
    </submittedName>
</protein>
<dbReference type="InterPro" id="IPR040079">
    <property type="entry name" value="Glutathione_S-Trfase"/>
</dbReference>
<evidence type="ECO:0000259" key="2">
    <source>
        <dbReference type="PROSITE" id="PS50404"/>
    </source>
</evidence>
<dbReference type="InterPro" id="IPR036249">
    <property type="entry name" value="Thioredoxin-like_sf"/>
</dbReference>
<reference evidence="5" key="1">
    <citation type="submission" date="2023-07" db="EMBL/GenBank/DDBJ databases">
        <title>Characterization of two Paracoccaceae strains isolated from Phycosphere and proposal of Xinfangfangia lacusdiani sp. nov.</title>
        <authorList>
            <person name="Deng Y."/>
            <person name="Zhang Y.Q."/>
        </authorList>
    </citation>
    <scope>NUCLEOTIDE SEQUENCE [LARGE SCALE GENOMIC DNA]</scope>
    <source>
        <strain evidence="5">CPCC 101403</strain>
    </source>
</reference>
<dbReference type="SUPFAM" id="SSF47616">
    <property type="entry name" value="GST C-terminal domain-like"/>
    <property type="match status" value="1"/>
</dbReference>
<sequence>MTVVITTFDWVPDMARGFIRDLRIRWACEEAGLPYKIETTSVRERTPAHYARQPFGQVPILRDGELSLFESGAMLLYLGEGQDSLLPRDPQARAQTQQWLIAALNSLEPVVMALALARVFDRNAVAEELALPRVHERLRQLEPVLADRDFIAAGQFTIADILMTDVLRNVDSLGELAAHPVLAEYLARMIARPAFQRAHAAQLEHFAEAA</sequence>
<evidence type="ECO:0000259" key="3">
    <source>
        <dbReference type="PROSITE" id="PS50405"/>
    </source>
</evidence>
<dbReference type="CDD" id="cd03046">
    <property type="entry name" value="GST_N_GTT1_like"/>
    <property type="match status" value="1"/>
</dbReference>
<dbReference type="Pfam" id="PF02798">
    <property type="entry name" value="GST_N"/>
    <property type="match status" value="1"/>
</dbReference>
<dbReference type="CDD" id="cd03207">
    <property type="entry name" value="GST_C_8"/>
    <property type="match status" value="1"/>
</dbReference>
<dbReference type="SFLD" id="SFLDG00358">
    <property type="entry name" value="Main_(cytGST)"/>
    <property type="match status" value="1"/>
</dbReference>
<dbReference type="PANTHER" id="PTHR44051">
    <property type="entry name" value="GLUTATHIONE S-TRANSFERASE-RELATED"/>
    <property type="match status" value="1"/>
</dbReference>
<dbReference type="InterPro" id="IPR004046">
    <property type="entry name" value="GST_C"/>
</dbReference>
<dbReference type="Pfam" id="PF00043">
    <property type="entry name" value="GST_C"/>
    <property type="match status" value="1"/>
</dbReference>
<organism evidence="4 5">
    <name type="scientific">Paracoccus broussonetiae</name>
    <dbReference type="NCBI Taxonomy" id="3075834"/>
    <lineage>
        <taxon>Bacteria</taxon>
        <taxon>Pseudomonadati</taxon>
        <taxon>Pseudomonadota</taxon>
        <taxon>Alphaproteobacteria</taxon>
        <taxon>Rhodobacterales</taxon>
        <taxon>Paracoccaceae</taxon>
        <taxon>Paracoccus</taxon>
    </lineage>
</organism>
<feature type="domain" description="GST N-terminal" evidence="2">
    <location>
        <begin position="8"/>
        <end position="86"/>
    </location>
</feature>
<evidence type="ECO:0000256" key="1">
    <source>
        <dbReference type="RuleBase" id="RU003494"/>
    </source>
</evidence>
<keyword evidence="5" id="KW-1185">Reference proteome</keyword>
<dbReference type="Gene3D" id="3.40.30.10">
    <property type="entry name" value="Glutaredoxin"/>
    <property type="match status" value="1"/>
</dbReference>
<dbReference type="SFLD" id="SFLDS00019">
    <property type="entry name" value="Glutathione_Transferase_(cytos"/>
    <property type="match status" value="1"/>
</dbReference>
<dbReference type="Gene3D" id="1.20.1050.10">
    <property type="match status" value="1"/>
</dbReference>
<gene>
    <name evidence="4" type="ORF">RM190_15185</name>
</gene>
<comment type="similarity">
    <text evidence="1">Belongs to the GST superfamily.</text>
</comment>
<dbReference type="PANTHER" id="PTHR44051:SF8">
    <property type="entry name" value="GLUTATHIONE S-TRANSFERASE GSTA"/>
    <property type="match status" value="1"/>
</dbReference>
<name>A0ABU3EG66_9RHOB</name>
<dbReference type="RefSeq" id="WP_311760305.1">
    <property type="nucleotide sequence ID" value="NZ_JAVRQI010000011.1"/>
</dbReference>
<feature type="domain" description="GST C-terminal" evidence="3">
    <location>
        <begin position="89"/>
        <end position="210"/>
    </location>
</feature>
<evidence type="ECO:0000313" key="5">
    <source>
        <dbReference type="Proteomes" id="UP001251085"/>
    </source>
</evidence>